<protein>
    <submittedName>
        <fullName evidence="1">Uncharacterized protein</fullName>
    </submittedName>
</protein>
<keyword evidence="2" id="KW-1185">Reference proteome</keyword>
<accession>A0A9X2HVH3</accession>
<gene>
    <name evidence="1" type="ORF">M9978_20230</name>
</gene>
<sequence length="634" mass="67195">MVFLGATPQAAGQSVEDRARSAAAAARAKSGDSEALQRNYVTPGLAGQPVSTIDGRQSFNPSLACQKTATLLEVLAQPGATGDLMSVQIARDTDLDGKIDSRATLPAPVSGICANGVISCQPGSWSQCKHFRWNVDGTGQLKLSEAALDELAGCYCINNSCGANLAWGNLASVLRDLGGGMIGALTTADPRFGIAQAVTDGPLIRYTGAQTTACAASPQLPQTAYRANPVTIAGDAQATAASSSLFETLTGSPAGLGKAIQQRRCTIERQVEVRQPGIEDIVERVSGGYSVTITGKTLDLAMGSPGENSLRGGNCGLIDFRMTLRVDAPDRIVAARLLDYYADDWAQLRIDGQLIASGPGGWSSLGLPPAKCERSDRFSASPNLDIKSYLTKGEHEIWLRVAVADKGEARARFQIQVNDSCQSSEQLVDHCAAIAQDKKCRIDSETVDGVQTFRNGVNTGLRPLPQTRQFGTSSCPIELKRDFFLRERSYRCEIDSTALPAPDLSRGAYILDRSTETLLADRMRTTTGGATETIRPFSLPDRGAVPACEPICKTRAPKVNTATAPQGVIGSQQNDPSSFDTYYHSCGTDNVCPVGPGEELISACGCLDDFPEAVVMMQTVRLAGADLLCTTSPQ</sequence>
<name>A0A9X2HVH3_9SPHN</name>
<evidence type="ECO:0000313" key="2">
    <source>
        <dbReference type="Proteomes" id="UP001139451"/>
    </source>
</evidence>
<dbReference type="Gene3D" id="2.60.120.260">
    <property type="entry name" value="Galactose-binding domain-like"/>
    <property type="match status" value="1"/>
</dbReference>
<reference evidence="1" key="1">
    <citation type="submission" date="2022-05" db="EMBL/GenBank/DDBJ databases">
        <title>Sphingomonas sp. strain MG17 Genome sequencing and assembly.</title>
        <authorList>
            <person name="Kim I."/>
        </authorList>
    </citation>
    <scope>NUCLEOTIDE SEQUENCE</scope>
    <source>
        <strain evidence="1">MG17</strain>
    </source>
</reference>
<dbReference type="EMBL" id="JAMLDX010000022">
    <property type="protein sequence ID" value="MCP3732750.1"/>
    <property type="molecule type" value="Genomic_DNA"/>
</dbReference>
<organism evidence="1 2">
    <name type="scientific">Sphingomonas tagetis</name>
    <dbReference type="NCBI Taxonomy" id="2949092"/>
    <lineage>
        <taxon>Bacteria</taxon>
        <taxon>Pseudomonadati</taxon>
        <taxon>Pseudomonadota</taxon>
        <taxon>Alphaproteobacteria</taxon>
        <taxon>Sphingomonadales</taxon>
        <taxon>Sphingomonadaceae</taxon>
        <taxon>Sphingomonas</taxon>
    </lineage>
</organism>
<dbReference type="Proteomes" id="UP001139451">
    <property type="component" value="Unassembled WGS sequence"/>
</dbReference>
<comment type="caution">
    <text evidence="1">The sequence shown here is derived from an EMBL/GenBank/DDBJ whole genome shotgun (WGS) entry which is preliminary data.</text>
</comment>
<evidence type="ECO:0000313" key="1">
    <source>
        <dbReference type="EMBL" id="MCP3732750.1"/>
    </source>
</evidence>
<proteinExistence type="predicted"/>
<dbReference type="AlphaFoldDB" id="A0A9X2HVH3"/>